<evidence type="ECO:0000313" key="2">
    <source>
        <dbReference type="EMBL" id="CAA9384234.1"/>
    </source>
</evidence>
<accession>A0A6J4NG66</accession>
<feature type="non-terminal residue" evidence="2">
    <location>
        <position position="317"/>
    </location>
</feature>
<name>A0A6J4NG66_9ACTN</name>
<feature type="compositionally biased region" description="Basic and acidic residues" evidence="1">
    <location>
        <begin position="92"/>
        <end position="118"/>
    </location>
</feature>
<feature type="compositionally biased region" description="Gly residues" evidence="1">
    <location>
        <begin position="177"/>
        <end position="187"/>
    </location>
</feature>
<gene>
    <name evidence="2" type="ORF">AVDCRST_MAG01-01-150</name>
</gene>
<feature type="compositionally biased region" description="Low complexity" evidence="1">
    <location>
        <begin position="76"/>
        <end position="85"/>
    </location>
</feature>
<feature type="region of interest" description="Disordered" evidence="1">
    <location>
        <begin position="1"/>
        <end position="317"/>
    </location>
</feature>
<protein>
    <submittedName>
        <fullName evidence="2">LysR family regulatory protein CidR</fullName>
    </submittedName>
</protein>
<dbReference type="AlphaFoldDB" id="A0A6J4NG66"/>
<sequence length="317" mass="34695">GDGVAQELRGGGRGVALRPGRGEAAHSSACPEPSRAASGGRARVEPVRSGPQERGAHGGGQDLPGRGPRYSRAGRRCAPQGRARPPGGGRGDLLRLRSRDALQRLPGHREAVPREVSERGALPARDGYGGSDLRPRGGPDRRRPDTPRIYPGGPRRRDRLQRTRRRRPPRHPSARRGGAGRGFGPRGGPLHPLPETLRTEEARQHGRPLRRRRLCPEYRSGGGVQAGHGRAGGRRDRGLAAPRLGQQPPAQRGRLRRDRRRRPLDGDGPLLEPGAHDARPQGLPRHRARCLPRPRRGRFRASRRRDPGRGRSTCRPV</sequence>
<feature type="compositionally biased region" description="Basic residues" evidence="1">
    <location>
        <begin position="154"/>
        <end position="174"/>
    </location>
</feature>
<dbReference type="EMBL" id="CADCUW010000020">
    <property type="protein sequence ID" value="CAA9384234.1"/>
    <property type="molecule type" value="Genomic_DNA"/>
</dbReference>
<proteinExistence type="predicted"/>
<reference evidence="2" key="1">
    <citation type="submission" date="2020-02" db="EMBL/GenBank/DDBJ databases">
        <authorList>
            <person name="Meier V. D."/>
        </authorList>
    </citation>
    <scope>NUCLEOTIDE SEQUENCE</scope>
    <source>
        <strain evidence="2">AVDCRST_MAG01</strain>
    </source>
</reference>
<evidence type="ECO:0000256" key="1">
    <source>
        <dbReference type="SAM" id="MobiDB-lite"/>
    </source>
</evidence>
<feature type="compositionally biased region" description="Basic residues" evidence="1">
    <location>
        <begin position="284"/>
        <end position="303"/>
    </location>
</feature>
<feature type="non-terminal residue" evidence="2">
    <location>
        <position position="1"/>
    </location>
</feature>
<feature type="compositionally biased region" description="Gly residues" evidence="1">
    <location>
        <begin position="220"/>
        <end position="230"/>
    </location>
</feature>
<feature type="compositionally biased region" description="Basic and acidic residues" evidence="1">
    <location>
        <begin position="133"/>
        <end position="146"/>
    </location>
</feature>
<organism evidence="2">
    <name type="scientific">uncultured Rubrobacteraceae bacterium</name>
    <dbReference type="NCBI Taxonomy" id="349277"/>
    <lineage>
        <taxon>Bacteria</taxon>
        <taxon>Bacillati</taxon>
        <taxon>Actinomycetota</taxon>
        <taxon>Rubrobacteria</taxon>
        <taxon>Rubrobacterales</taxon>
        <taxon>Rubrobacteraceae</taxon>
        <taxon>environmental samples</taxon>
    </lineage>
</organism>
<feature type="compositionally biased region" description="Basic residues" evidence="1">
    <location>
        <begin position="253"/>
        <end position="262"/>
    </location>
</feature>
<feature type="compositionally biased region" description="Gly residues" evidence="1">
    <location>
        <begin position="1"/>
        <end position="14"/>
    </location>
</feature>